<dbReference type="NCBIfam" id="TIGR00362">
    <property type="entry name" value="DnaA"/>
    <property type="match status" value="1"/>
</dbReference>
<dbReference type="GO" id="GO:0006270">
    <property type="term" value="P:DNA replication initiation"/>
    <property type="evidence" value="ECO:0007669"/>
    <property type="project" value="UniProtKB-UniRule"/>
</dbReference>
<dbReference type="InterPro" id="IPR003593">
    <property type="entry name" value="AAA+_ATPase"/>
</dbReference>
<dbReference type="Proteomes" id="UP001208620">
    <property type="component" value="Unassembled WGS sequence"/>
</dbReference>
<evidence type="ECO:0000313" key="13">
    <source>
        <dbReference type="EMBL" id="MCW4136178.1"/>
    </source>
</evidence>
<dbReference type="HAMAP" id="MF_00377">
    <property type="entry name" value="DnaA_bact"/>
    <property type="match status" value="1"/>
</dbReference>
<feature type="domain" description="Chromosomal replication initiator DnaA C-terminal" evidence="12">
    <location>
        <begin position="375"/>
        <end position="444"/>
    </location>
</feature>
<dbReference type="SUPFAM" id="SSF48295">
    <property type="entry name" value="TrpR-like"/>
    <property type="match status" value="1"/>
</dbReference>
<dbReference type="InterPro" id="IPR024633">
    <property type="entry name" value="DnaA_N_dom"/>
</dbReference>
<keyword evidence="6" id="KW-0446">Lipid-binding</keyword>
<keyword evidence="5 9" id="KW-0067">ATP-binding</keyword>
<dbReference type="GO" id="GO:0005886">
    <property type="term" value="C:plasma membrane"/>
    <property type="evidence" value="ECO:0007669"/>
    <property type="project" value="TreeGrafter"/>
</dbReference>
<feature type="domain" description="AAA+ ATPase" evidence="11">
    <location>
        <begin position="164"/>
        <end position="296"/>
    </location>
</feature>
<sequence length="470" mass="53250">MLASPKALWDNSLLLIKDSVTEQQYNTWFKPIVFESYKPSTKTLLVQVPSPFVYEYLEQNFVDLLSKVLHRNFGEGIRLTYRVVTDKEHKLSQDIEADPDDADMAKQTRECAQQAAAQPAAPQQEDIDTQLDPKLTFNNYMEGDSNKLPRSVGLSIAEHPNTTQFNPMFIYGPSGSGKTHLVNAIGLKAKQMYPQKRVLYVSARLFQTQYTDAVLHNASNDFINFYQSIDMLIVDDIQEWAGKAKTLNTFFHIFNHLFRNGKRIILACDRPPVELKDMPDRLLTRFSCGLVCELEKPNIQLCVDILSNKIRRDGLKIPVDVISFIAQTCNGSVRDLQGAINGLLAYSIVYNSSIDIRLAERVIKRAVKVDDKPLTIDDIVETVCHHYNVTVTAVNSKSRKRDYVVARQVTMYLAQKYTKMPASRIGKLVGNRDHSTVIHSCSKVEERLKIDAGFSDELVSIENGLKVKRA</sequence>
<evidence type="ECO:0000259" key="12">
    <source>
        <dbReference type="SMART" id="SM00760"/>
    </source>
</evidence>
<evidence type="ECO:0000256" key="8">
    <source>
        <dbReference type="NCBIfam" id="TIGR00362"/>
    </source>
</evidence>
<dbReference type="Pfam" id="PF08299">
    <property type="entry name" value="Bac_DnaA_C"/>
    <property type="match status" value="1"/>
</dbReference>
<dbReference type="InterPro" id="IPR020591">
    <property type="entry name" value="Chromosome_initiator_DnaA-like"/>
</dbReference>
<keyword evidence="7 9" id="KW-0238">DNA-binding</keyword>
<dbReference type="Gene3D" id="3.30.300.180">
    <property type="match status" value="1"/>
</dbReference>
<dbReference type="PANTHER" id="PTHR30050">
    <property type="entry name" value="CHROMOSOMAL REPLICATION INITIATOR PROTEIN DNAA"/>
    <property type="match status" value="1"/>
</dbReference>
<dbReference type="SUPFAM" id="SSF52540">
    <property type="entry name" value="P-loop containing nucleoside triphosphate hydrolases"/>
    <property type="match status" value="1"/>
</dbReference>
<dbReference type="InterPro" id="IPR010921">
    <property type="entry name" value="Trp_repressor/repl_initiator"/>
</dbReference>
<evidence type="ECO:0000256" key="5">
    <source>
        <dbReference type="ARBA" id="ARBA00022840"/>
    </source>
</evidence>
<protein>
    <recommendedName>
        <fullName evidence="8 9">Chromosomal replication initiator protein DnaA</fullName>
    </recommendedName>
</protein>
<dbReference type="InterPro" id="IPR013317">
    <property type="entry name" value="DnaA_dom"/>
</dbReference>
<dbReference type="InterPro" id="IPR038454">
    <property type="entry name" value="DnaA_N_sf"/>
</dbReference>
<dbReference type="InterPro" id="IPR018312">
    <property type="entry name" value="Chromosome_initiator_DnaA_CS"/>
</dbReference>
<comment type="caution">
    <text evidence="13">The sequence shown here is derived from an EMBL/GenBank/DDBJ whole genome shotgun (WGS) entry which is preliminary data.</text>
</comment>
<dbReference type="RefSeq" id="WP_264949317.1">
    <property type="nucleotide sequence ID" value="NZ_JAPDVB010000001.1"/>
</dbReference>
<dbReference type="Gene3D" id="1.10.8.60">
    <property type="match status" value="1"/>
</dbReference>
<comment type="function">
    <text evidence="9">Plays an essential role in the initiation and regulation of chromosomal replication. ATP-DnaA binds to the origin of replication (oriC) to initiate formation of the DNA replication initiation complex once per cell cycle. Binds the DnaA box (a 9 base pair repeat at the origin) and separates the double-stranded (ds)DNA. Forms a right-handed helical filament on oriC DNA; dsDNA binds to the exterior of the filament while single-stranded (ss)DNA is stabiized in the filament's interior. The ATP-DnaA-oriC complex binds and stabilizes one strand of the AT-rich DNA unwinding element (DUE), permitting loading of DNA polymerase. After initiation quickly degrades to an ADP-DnaA complex that is not apt for DNA replication. Binds acidic phospholipids.</text>
</comment>
<dbReference type="GO" id="GO:0008289">
    <property type="term" value="F:lipid binding"/>
    <property type="evidence" value="ECO:0007669"/>
    <property type="project" value="UniProtKB-KW"/>
</dbReference>
<organism evidence="13 14">
    <name type="scientific">Segatella copri</name>
    <dbReference type="NCBI Taxonomy" id="165179"/>
    <lineage>
        <taxon>Bacteria</taxon>
        <taxon>Pseudomonadati</taxon>
        <taxon>Bacteroidota</taxon>
        <taxon>Bacteroidia</taxon>
        <taxon>Bacteroidales</taxon>
        <taxon>Prevotellaceae</taxon>
        <taxon>Segatella</taxon>
    </lineage>
</organism>
<evidence type="ECO:0000256" key="2">
    <source>
        <dbReference type="ARBA" id="ARBA00022490"/>
    </source>
</evidence>
<dbReference type="CDD" id="cd00009">
    <property type="entry name" value="AAA"/>
    <property type="match status" value="1"/>
</dbReference>
<dbReference type="SMART" id="SM00382">
    <property type="entry name" value="AAA"/>
    <property type="match status" value="1"/>
</dbReference>
<gene>
    <name evidence="13" type="primary">dnaA</name>
    <name evidence="13" type="ORF">ONT01_00005</name>
</gene>
<evidence type="ECO:0000256" key="9">
    <source>
        <dbReference type="RuleBase" id="RU000577"/>
    </source>
</evidence>
<evidence type="ECO:0000256" key="1">
    <source>
        <dbReference type="ARBA" id="ARBA00006583"/>
    </source>
</evidence>
<dbReference type="PROSITE" id="PS01008">
    <property type="entry name" value="DNAA"/>
    <property type="match status" value="1"/>
</dbReference>
<dbReference type="CDD" id="cd06571">
    <property type="entry name" value="Bac_DnaA_C"/>
    <property type="match status" value="1"/>
</dbReference>
<dbReference type="Gene3D" id="1.10.1750.10">
    <property type="match status" value="1"/>
</dbReference>
<dbReference type="PANTHER" id="PTHR30050:SF2">
    <property type="entry name" value="CHROMOSOMAL REPLICATION INITIATOR PROTEIN DNAA"/>
    <property type="match status" value="1"/>
</dbReference>
<evidence type="ECO:0000256" key="10">
    <source>
        <dbReference type="RuleBase" id="RU004227"/>
    </source>
</evidence>
<keyword evidence="4 9" id="KW-0547">Nucleotide-binding</keyword>
<evidence type="ECO:0000313" key="14">
    <source>
        <dbReference type="Proteomes" id="UP001208620"/>
    </source>
</evidence>
<evidence type="ECO:0000259" key="11">
    <source>
        <dbReference type="SMART" id="SM00382"/>
    </source>
</evidence>
<dbReference type="GO" id="GO:0003688">
    <property type="term" value="F:DNA replication origin binding"/>
    <property type="evidence" value="ECO:0007669"/>
    <property type="project" value="UniProtKB-UniRule"/>
</dbReference>
<dbReference type="Pfam" id="PF00308">
    <property type="entry name" value="Bac_DnaA"/>
    <property type="match status" value="1"/>
</dbReference>
<dbReference type="SMART" id="SM00760">
    <property type="entry name" value="Bac_DnaA_C"/>
    <property type="match status" value="1"/>
</dbReference>
<dbReference type="Gene3D" id="3.40.50.300">
    <property type="entry name" value="P-loop containing nucleotide triphosphate hydrolases"/>
    <property type="match status" value="1"/>
</dbReference>
<dbReference type="InterPro" id="IPR013159">
    <property type="entry name" value="DnaA_C"/>
</dbReference>
<comment type="similarity">
    <text evidence="1 10">Belongs to the DnaA family.</text>
</comment>
<feature type="non-terminal residue" evidence="13">
    <location>
        <position position="1"/>
    </location>
</feature>
<dbReference type="EMBL" id="JAPDVD010000001">
    <property type="protein sequence ID" value="MCW4136178.1"/>
    <property type="molecule type" value="Genomic_DNA"/>
</dbReference>
<evidence type="ECO:0000256" key="4">
    <source>
        <dbReference type="ARBA" id="ARBA00022741"/>
    </source>
</evidence>
<dbReference type="Pfam" id="PF11638">
    <property type="entry name" value="DnaA_N"/>
    <property type="match status" value="1"/>
</dbReference>
<dbReference type="GO" id="GO:0005524">
    <property type="term" value="F:ATP binding"/>
    <property type="evidence" value="ECO:0007669"/>
    <property type="project" value="UniProtKB-UniRule"/>
</dbReference>
<evidence type="ECO:0000256" key="6">
    <source>
        <dbReference type="ARBA" id="ARBA00023121"/>
    </source>
</evidence>
<dbReference type="InterPro" id="IPR001957">
    <property type="entry name" value="Chromosome_initiator_DnaA"/>
</dbReference>
<dbReference type="AlphaFoldDB" id="A0AAW5UF43"/>
<dbReference type="InterPro" id="IPR027417">
    <property type="entry name" value="P-loop_NTPase"/>
</dbReference>
<evidence type="ECO:0000256" key="3">
    <source>
        <dbReference type="ARBA" id="ARBA00022705"/>
    </source>
</evidence>
<reference evidence="13" key="1">
    <citation type="submission" date="2022-11" db="EMBL/GenBank/DDBJ databases">
        <title>Genomic repertoires linked with pathogenic potency of arthritogenic Prevotella copri isolated from the gut of rheumatoid arthritis patients.</title>
        <authorList>
            <person name="Nii T."/>
            <person name="Maeda Y."/>
            <person name="Motooka D."/>
            <person name="Naito M."/>
            <person name="Matsumoto Y."/>
            <person name="Ogawa T."/>
            <person name="Oguro-Igashira E."/>
            <person name="Kishikawa T."/>
            <person name="Yamashita M."/>
            <person name="Koizumi S."/>
            <person name="Kurakawa T."/>
            <person name="Okumura R."/>
            <person name="Kayama H."/>
            <person name="Murakami M."/>
            <person name="Sakaguchi T."/>
            <person name="Das B."/>
            <person name="Nakamura S."/>
            <person name="Okada Y."/>
            <person name="Kumanogoh A."/>
            <person name="Takeda K."/>
        </authorList>
    </citation>
    <scope>NUCLEOTIDE SEQUENCE</scope>
    <source>
        <strain evidence="13">H105_2-2</strain>
    </source>
</reference>
<dbReference type="PRINTS" id="PR00051">
    <property type="entry name" value="DNAA"/>
</dbReference>
<keyword evidence="3 9" id="KW-0235">DNA replication</keyword>
<dbReference type="GO" id="GO:0006275">
    <property type="term" value="P:regulation of DNA replication"/>
    <property type="evidence" value="ECO:0007669"/>
    <property type="project" value="UniProtKB-UniRule"/>
</dbReference>
<proteinExistence type="inferred from homology"/>
<keyword evidence="2" id="KW-0963">Cytoplasm</keyword>
<evidence type="ECO:0000256" key="7">
    <source>
        <dbReference type="ARBA" id="ARBA00023125"/>
    </source>
</evidence>
<accession>A0AAW5UF43</accession>
<name>A0AAW5UF43_9BACT</name>